<dbReference type="Pfam" id="PF25137">
    <property type="entry name" value="ADH_Fe_C"/>
    <property type="match status" value="1"/>
</dbReference>
<dbReference type="SUPFAM" id="SSF56796">
    <property type="entry name" value="Dehydroquinate synthase-like"/>
    <property type="match status" value="1"/>
</dbReference>
<dbReference type="InterPro" id="IPR056798">
    <property type="entry name" value="ADH_Fe_C"/>
</dbReference>
<dbReference type="Gene3D" id="1.20.1090.10">
    <property type="entry name" value="Dehydroquinate synthase-like - alpha domain"/>
    <property type="match status" value="1"/>
</dbReference>
<keyword evidence="5" id="KW-0809">Transit peptide</keyword>
<evidence type="ECO:0000256" key="1">
    <source>
        <dbReference type="ARBA" id="ARBA00000813"/>
    </source>
</evidence>
<comment type="subcellular location">
    <subcellularLocation>
        <location evidence="2">Mitochondrion</location>
    </subcellularLocation>
</comment>
<evidence type="ECO:0000259" key="10">
    <source>
        <dbReference type="Pfam" id="PF25137"/>
    </source>
</evidence>
<evidence type="ECO:0000256" key="8">
    <source>
        <dbReference type="ARBA" id="ARBA00049496"/>
    </source>
</evidence>
<dbReference type="GO" id="GO:0005739">
    <property type="term" value="C:mitochondrion"/>
    <property type="evidence" value="ECO:0007669"/>
    <property type="project" value="UniProtKB-SubCell"/>
</dbReference>
<evidence type="ECO:0000313" key="11">
    <source>
        <dbReference type="EMBL" id="CDS13572.1"/>
    </source>
</evidence>
<dbReference type="PANTHER" id="PTHR11496">
    <property type="entry name" value="ALCOHOL DEHYDROGENASE"/>
    <property type="match status" value="1"/>
</dbReference>
<dbReference type="FunFam" id="3.40.50.1970:FF:000009">
    <property type="entry name" value="Fe-containing alcohol dehydrogenase"/>
    <property type="match status" value="1"/>
</dbReference>
<keyword evidence="7" id="KW-0496">Mitochondrion</keyword>
<sequence>MAAAAARSKVVNVLKVLQSGAGSCPCHSHAHSHNHLPTAKSFNSLLSYGRNFASANESTDYAFEMAASNIRFGPGVTSEIGMDLNNLKAKKVAVYTDSTIAQLRPLQAVVESLEKNGVNFVVYDTVRVEPTDGSFKKAIEFARVHSPDAFVAVGGGSVMDTAKAANLYASHPEADFLDFVNAPIGKGLPPTLPVKPMIAVPTTAGTGSETTGTAIFDYEPLHTKTGIAHRALKPYLGIVDPLNTRSMPAQVHASSGLDVLCHALESYTALPYNERSPRPSNPILRPAYQGSNPISDVWSLHALKMVVKYLPRVYKDPQDHEAQSQMLLASTFAGIGFGNAGVHLCHGLSYPISGLNKNYRHPGYNVDHPLVPHGVSVSLTAPSVFRFTSNACPERHIDAAAAFGADPAHIKPSMAGDVLAEKLTHFLEELDVPNGLKGLGFDSSMIPQLVEGALPQHRVTKLAPTREPAAEQLATIFEKSMTNY</sequence>
<organism evidence="11">
    <name type="scientific">Lichtheimia ramosa</name>
    <dbReference type="NCBI Taxonomy" id="688394"/>
    <lineage>
        <taxon>Eukaryota</taxon>
        <taxon>Fungi</taxon>
        <taxon>Fungi incertae sedis</taxon>
        <taxon>Mucoromycota</taxon>
        <taxon>Mucoromycotina</taxon>
        <taxon>Mucoromycetes</taxon>
        <taxon>Mucorales</taxon>
        <taxon>Lichtheimiaceae</taxon>
        <taxon>Lichtheimia</taxon>
    </lineage>
</organism>
<protein>
    <recommendedName>
        <fullName evidence="4">hydroxyacid-oxoacid transhydrogenase</fullName>
        <ecNumber evidence="4">1.1.99.24</ecNumber>
    </recommendedName>
</protein>
<keyword evidence="6" id="KW-0560">Oxidoreductase</keyword>
<comment type="catalytic activity">
    <reaction evidence="1">
        <text>(S)-3-hydroxybutanoate + 2-oxoglutarate = (R)-2-hydroxyglutarate + acetoacetate</text>
        <dbReference type="Rhea" id="RHEA:23048"/>
        <dbReference type="ChEBI" id="CHEBI:11047"/>
        <dbReference type="ChEBI" id="CHEBI:13705"/>
        <dbReference type="ChEBI" id="CHEBI:15801"/>
        <dbReference type="ChEBI" id="CHEBI:16810"/>
        <dbReference type="EC" id="1.1.99.24"/>
    </reaction>
</comment>
<dbReference type="GO" id="GO:0047988">
    <property type="term" value="F:hydroxyacid-oxoacid transhydrogenase activity"/>
    <property type="evidence" value="ECO:0007669"/>
    <property type="project" value="UniProtKB-EC"/>
</dbReference>
<gene>
    <name evidence="11" type="ORF">LRAMOSA05748</name>
</gene>
<dbReference type="Gene3D" id="3.40.50.1970">
    <property type="match status" value="1"/>
</dbReference>
<reference evidence="11" key="1">
    <citation type="journal article" date="2014" name="Genome Announc.">
        <title>De novo whole-genome sequence and genome annotation of Lichtheimia ramosa.</title>
        <authorList>
            <person name="Linde J."/>
            <person name="Schwartze V."/>
            <person name="Binder U."/>
            <person name="Lass-Florl C."/>
            <person name="Voigt K."/>
            <person name="Horn F."/>
        </authorList>
    </citation>
    <scope>NUCLEOTIDE SEQUENCE</scope>
    <source>
        <strain evidence="11">JMRC FSU:6197</strain>
    </source>
</reference>
<dbReference type="Pfam" id="PF00465">
    <property type="entry name" value="Fe-ADH"/>
    <property type="match status" value="1"/>
</dbReference>
<dbReference type="OrthoDB" id="339764at2759"/>
<dbReference type="InterPro" id="IPR042157">
    <property type="entry name" value="HOT"/>
</dbReference>
<feature type="domain" description="Fe-containing alcohol dehydrogenase-like C-terminal" evidence="10">
    <location>
        <begin position="290"/>
        <end position="481"/>
    </location>
</feature>
<evidence type="ECO:0000256" key="6">
    <source>
        <dbReference type="ARBA" id="ARBA00023002"/>
    </source>
</evidence>
<evidence type="ECO:0000256" key="2">
    <source>
        <dbReference type="ARBA" id="ARBA00004173"/>
    </source>
</evidence>
<evidence type="ECO:0000256" key="3">
    <source>
        <dbReference type="ARBA" id="ARBA00010005"/>
    </source>
</evidence>
<feature type="domain" description="Alcohol dehydrogenase iron-type/glycerol dehydrogenase GldA" evidence="9">
    <location>
        <begin position="68"/>
        <end position="241"/>
    </location>
</feature>
<dbReference type="InterPro" id="IPR039697">
    <property type="entry name" value="Alcohol_dehydrogenase_Fe"/>
</dbReference>
<evidence type="ECO:0000256" key="4">
    <source>
        <dbReference type="ARBA" id="ARBA00013182"/>
    </source>
</evidence>
<proteinExistence type="inferred from homology"/>
<dbReference type="GO" id="GO:0004022">
    <property type="term" value="F:alcohol dehydrogenase (NAD+) activity"/>
    <property type="evidence" value="ECO:0007669"/>
    <property type="project" value="InterPro"/>
</dbReference>
<dbReference type="FunFam" id="1.20.1090.10:FF:000003">
    <property type="entry name" value="Probable hydroxyacid-oxoacid transhydrogenase, mitochondrial"/>
    <property type="match status" value="1"/>
</dbReference>
<accession>A0A077X3J5</accession>
<name>A0A077X3J5_9FUNG</name>
<dbReference type="PANTHER" id="PTHR11496:SF83">
    <property type="entry name" value="HYDROXYACID-OXOACID TRANSHYDROGENASE, MITOCHONDRIAL"/>
    <property type="match status" value="1"/>
</dbReference>
<dbReference type="GO" id="GO:0046872">
    <property type="term" value="F:metal ion binding"/>
    <property type="evidence" value="ECO:0007669"/>
    <property type="project" value="InterPro"/>
</dbReference>
<evidence type="ECO:0000256" key="5">
    <source>
        <dbReference type="ARBA" id="ARBA00022946"/>
    </source>
</evidence>
<dbReference type="CDD" id="cd08190">
    <property type="entry name" value="HOT"/>
    <property type="match status" value="1"/>
</dbReference>
<comment type="catalytic activity">
    <reaction evidence="8">
        <text>4-hydroxybutanoate + 2-oxoglutarate = (R)-2-hydroxyglutarate + succinate semialdehyde</text>
        <dbReference type="Rhea" id="RHEA:24734"/>
        <dbReference type="ChEBI" id="CHEBI:15801"/>
        <dbReference type="ChEBI" id="CHEBI:16724"/>
        <dbReference type="ChEBI" id="CHEBI:16810"/>
        <dbReference type="ChEBI" id="CHEBI:57706"/>
        <dbReference type="EC" id="1.1.99.24"/>
    </reaction>
</comment>
<comment type="similarity">
    <text evidence="3">Belongs to the iron-containing alcohol dehydrogenase family. Hydroxyacid-oxoacid transhydrogenase subfamily.</text>
</comment>
<dbReference type="EMBL" id="LK023379">
    <property type="protein sequence ID" value="CDS13572.1"/>
    <property type="molecule type" value="Genomic_DNA"/>
</dbReference>
<evidence type="ECO:0000259" key="9">
    <source>
        <dbReference type="Pfam" id="PF00465"/>
    </source>
</evidence>
<dbReference type="EC" id="1.1.99.24" evidence="4"/>
<dbReference type="AlphaFoldDB" id="A0A077X3J5"/>
<evidence type="ECO:0000256" key="7">
    <source>
        <dbReference type="ARBA" id="ARBA00023128"/>
    </source>
</evidence>
<dbReference type="InterPro" id="IPR001670">
    <property type="entry name" value="ADH_Fe/GldA"/>
</dbReference>